<reference evidence="3 4" key="1">
    <citation type="journal article" date="2024" name="BMC Genomics">
        <title>De novo assembly and annotation of Popillia japonica's genome with initial clues to its potential as an invasive pest.</title>
        <authorList>
            <person name="Cucini C."/>
            <person name="Boschi S."/>
            <person name="Funari R."/>
            <person name="Cardaioli E."/>
            <person name="Iannotti N."/>
            <person name="Marturano G."/>
            <person name="Paoli F."/>
            <person name="Bruttini M."/>
            <person name="Carapelli A."/>
            <person name="Frati F."/>
            <person name="Nardi F."/>
        </authorList>
    </citation>
    <scope>NUCLEOTIDE SEQUENCE [LARGE SCALE GENOMIC DNA]</scope>
    <source>
        <strain evidence="3">DMR45628</strain>
    </source>
</reference>
<dbReference type="EMBL" id="JASPKY010000519">
    <property type="protein sequence ID" value="KAK9694191.1"/>
    <property type="molecule type" value="Genomic_DNA"/>
</dbReference>
<keyword evidence="4" id="KW-1185">Reference proteome</keyword>
<dbReference type="PANTHER" id="PTHR20958:SF6">
    <property type="entry name" value="GLYCINE N-ACYLTRANSFERASE-LIKE PROTEIN"/>
    <property type="match status" value="1"/>
</dbReference>
<dbReference type="InterPro" id="IPR053225">
    <property type="entry name" value="Acyl-CoA_N-acyltransferase"/>
</dbReference>
<dbReference type="Proteomes" id="UP001458880">
    <property type="component" value="Unassembled WGS sequence"/>
</dbReference>
<dbReference type="AlphaFoldDB" id="A0AAW1IVX6"/>
<proteinExistence type="predicted"/>
<dbReference type="PANTHER" id="PTHR20958">
    <property type="entry name" value="GLYCINE N-ACYLTRANSFERASE-LIKE PROTEIN"/>
    <property type="match status" value="1"/>
</dbReference>
<dbReference type="GO" id="GO:0016747">
    <property type="term" value="F:acyltransferase activity, transferring groups other than amino-acyl groups"/>
    <property type="evidence" value="ECO:0007669"/>
    <property type="project" value="InterPro"/>
</dbReference>
<gene>
    <name evidence="3" type="ORF">QE152_g33717</name>
</gene>
<evidence type="ECO:0000313" key="4">
    <source>
        <dbReference type="Proteomes" id="UP001458880"/>
    </source>
</evidence>
<dbReference type="InterPro" id="IPR016181">
    <property type="entry name" value="Acyl_CoA_acyltransferase"/>
</dbReference>
<dbReference type="InterPro" id="IPR013653">
    <property type="entry name" value="GCN5-like_dom"/>
</dbReference>
<dbReference type="Pfam" id="PF18713">
    <property type="entry name" value="DUF5645"/>
    <property type="match status" value="1"/>
</dbReference>
<sequence length="280" mass="32171">MNEDILIELSTKDLNLLADLYEKHESSAPHAYSTIKTSIDWREKKPDSNYVTVFGVEDTWLATGTFIVLMQYSCYDLFVYTLEDDCRTLYKGLKETKKIDWNRRMLWYSVSGRHISTVLDFIKELGADIYVNVVTELYVINKEEALKFEYTCPDDVYFARLKKSHAAQINEVWPHKSKNSQQYLEILIEMNKSLGLFLKSDDSLVCWVLGSPMGQMSTLQTDVNHKRKGYATLITKAKSKELAQDGFNPLGTIVQGNVASETMFSKLGFRSIDTCTFVMH</sequence>
<organism evidence="3 4">
    <name type="scientific">Popillia japonica</name>
    <name type="common">Japanese beetle</name>
    <dbReference type="NCBI Taxonomy" id="7064"/>
    <lineage>
        <taxon>Eukaryota</taxon>
        <taxon>Metazoa</taxon>
        <taxon>Ecdysozoa</taxon>
        <taxon>Arthropoda</taxon>
        <taxon>Hexapoda</taxon>
        <taxon>Insecta</taxon>
        <taxon>Pterygota</taxon>
        <taxon>Neoptera</taxon>
        <taxon>Endopterygota</taxon>
        <taxon>Coleoptera</taxon>
        <taxon>Polyphaga</taxon>
        <taxon>Scarabaeiformia</taxon>
        <taxon>Scarabaeidae</taxon>
        <taxon>Rutelinae</taxon>
        <taxon>Popillia</taxon>
    </lineage>
</organism>
<dbReference type="InterPro" id="IPR041506">
    <property type="entry name" value="DUF5645"/>
</dbReference>
<feature type="domain" description="DUF5645" evidence="2">
    <location>
        <begin position="5"/>
        <end position="118"/>
    </location>
</feature>
<accession>A0AAW1IVX6</accession>
<evidence type="ECO:0000259" key="2">
    <source>
        <dbReference type="Pfam" id="PF18713"/>
    </source>
</evidence>
<name>A0AAW1IVX6_POPJA</name>
<evidence type="ECO:0000313" key="3">
    <source>
        <dbReference type="EMBL" id="KAK9694191.1"/>
    </source>
</evidence>
<dbReference type="Gene3D" id="3.40.630.30">
    <property type="match status" value="2"/>
</dbReference>
<dbReference type="SUPFAM" id="SSF55729">
    <property type="entry name" value="Acyl-CoA N-acyltransferases (Nat)"/>
    <property type="match status" value="1"/>
</dbReference>
<dbReference type="Pfam" id="PF08445">
    <property type="entry name" value="FR47"/>
    <property type="match status" value="1"/>
</dbReference>
<comment type="caution">
    <text evidence="3">The sequence shown here is derived from an EMBL/GenBank/DDBJ whole genome shotgun (WGS) entry which is preliminary data.</text>
</comment>
<evidence type="ECO:0000259" key="1">
    <source>
        <dbReference type="Pfam" id="PF08445"/>
    </source>
</evidence>
<feature type="domain" description="GCN5-related N-acetyltransferase Rv2170-like" evidence="1">
    <location>
        <begin position="193"/>
        <end position="278"/>
    </location>
</feature>
<protein>
    <submittedName>
        <fullName evidence="3">FR47-like protein</fullName>
    </submittedName>
</protein>